<evidence type="ECO:0000313" key="1">
    <source>
        <dbReference type="EMBL" id="XDK38390.1"/>
    </source>
</evidence>
<name>A0AB39I6W6_9PSED</name>
<dbReference type="EMBL" id="CP162607">
    <property type="protein sequence ID" value="XDK38390.1"/>
    <property type="molecule type" value="Genomic_DNA"/>
</dbReference>
<dbReference type="AlphaFoldDB" id="A0AB39I6W6"/>
<accession>A0AB39I6W6</accession>
<organism evidence="1">
    <name type="scientific">Pseudomonas sp. Hg7Tf</name>
    <dbReference type="NCBI Taxonomy" id="3236988"/>
    <lineage>
        <taxon>Bacteria</taxon>
        <taxon>Pseudomonadati</taxon>
        <taxon>Pseudomonadota</taxon>
        <taxon>Gammaproteobacteria</taxon>
        <taxon>Pseudomonadales</taxon>
        <taxon>Pseudomonadaceae</taxon>
        <taxon>Pseudomonas</taxon>
    </lineage>
</organism>
<protein>
    <submittedName>
        <fullName evidence="1">Uncharacterized protein</fullName>
    </submittedName>
</protein>
<proteinExistence type="predicted"/>
<gene>
    <name evidence="1" type="ORF">AB4Y39_06940</name>
</gene>
<reference evidence="1" key="1">
    <citation type="submission" date="2024-07" db="EMBL/GenBank/DDBJ databases">
        <title>Identification and characteristics of a novel species of coltsfoot's symbiotic bacteria.</title>
        <authorList>
            <person name="Juszczyk A."/>
            <person name="Jasielczuk I."/>
            <person name="Gurgul A."/>
            <person name="Rogala M."/>
            <person name="Kowalczyk A."/>
            <person name="Szmatola T."/>
            <person name="Kosecka-Strojek M."/>
            <person name="Arent Z."/>
            <person name="Latowski D."/>
        </authorList>
    </citation>
    <scope>NUCLEOTIDE SEQUENCE</scope>
    <source>
        <strain evidence="1">Hg7Tf</strain>
    </source>
</reference>
<sequence>MEAIPEALGPMLMTLISEAKAFDVVSYDRDSYTGVLKEVKTHYTESQVWMLQQRAINRILNWIVINAQKKGNLSTAQLQFEEACMRMSRFGSKSKAPGQSYCANRLKMDNFMAEGVQRLYDPDADFIRANYKKNSALLGVRKGNFCERRRYYGRDYVPSGFAKYTGEGQ</sequence>
<dbReference type="RefSeq" id="WP_368491746.1">
    <property type="nucleotide sequence ID" value="NZ_CP162607.1"/>
</dbReference>